<protein>
    <submittedName>
        <fullName evidence="1">Uncharacterized protein</fullName>
    </submittedName>
</protein>
<proteinExistence type="predicted"/>
<organism evidence="1 2">
    <name type="scientific">Mycolicibacterium rufum</name>
    <dbReference type="NCBI Taxonomy" id="318424"/>
    <lineage>
        <taxon>Bacteria</taxon>
        <taxon>Bacillati</taxon>
        <taxon>Actinomycetota</taxon>
        <taxon>Actinomycetes</taxon>
        <taxon>Mycobacteriales</taxon>
        <taxon>Mycobacteriaceae</taxon>
        <taxon>Mycolicibacterium</taxon>
    </lineage>
</organism>
<reference evidence="1" key="1">
    <citation type="submission" date="2020-07" db="EMBL/GenBank/DDBJ databases">
        <authorList>
            <person name="Pettersson B.M.F."/>
            <person name="Behra P.R.K."/>
            <person name="Ramesh M."/>
            <person name="Das S."/>
            <person name="Dasgupta S."/>
            <person name="Kirsebom L.A."/>
        </authorList>
    </citation>
    <scope>NUCLEOTIDE SEQUENCE</scope>
    <source>
        <strain evidence="1">DSM 45406</strain>
    </source>
</reference>
<comment type="caution">
    <text evidence="1">The sequence shown here is derived from an EMBL/GenBank/DDBJ whole genome shotgun (WGS) entry which is preliminary data.</text>
</comment>
<reference evidence="1" key="2">
    <citation type="journal article" date="2022" name="BMC Genomics">
        <title>Comparative genome analysis of mycobacteria focusing on tRNA and non-coding RNA.</title>
        <authorList>
            <person name="Behra P.R.K."/>
            <person name="Pettersson B.M.F."/>
            <person name="Ramesh M."/>
            <person name="Das S."/>
            <person name="Dasgupta S."/>
            <person name="Kirsebom L.A."/>
        </authorList>
    </citation>
    <scope>NUCLEOTIDE SEQUENCE</scope>
    <source>
        <strain evidence="1">DSM 45406</strain>
    </source>
</reference>
<name>A0A9X2YHX5_9MYCO</name>
<accession>A0A9X2YHX5</accession>
<dbReference type="EMBL" id="JACKRN010001054">
    <property type="protein sequence ID" value="MCV7074272.1"/>
    <property type="molecule type" value="Genomic_DNA"/>
</dbReference>
<gene>
    <name evidence="1" type="ORF">H7H73_32415</name>
</gene>
<dbReference type="AlphaFoldDB" id="A0A9X2YHX5"/>
<sequence>MSPTGPDGHSPVSGSAQALVVDTAPEIGVVLGIRNRDALADMVMPGQAAREFQFLGVDVESIDIVENAFGIVDDAPRRGAVPVARRQ</sequence>
<evidence type="ECO:0000313" key="2">
    <source>
        <dbReference type="Proteomes" id="UP001140272"/>
    </source>
</evidence>
<evidence type="ECO:0000313" key="1">
    <source>
        <dbReference type="EMBL" id="MCV7074272.1"/>
    </source>
</evidence>
<dbReference type="Proteomes" id="UP001140272">
    <property type="component" value="Unassembled WGS sequence"/>
</dbReference>